<dbReference type="AlphaFoldDB" id="M0J0C3"/>
<feature type="compositionally biased region" description="Basic and acidic residues" evidence="1">
    <location>
        <begin position="15"/>
        <end position="27"/>
    </location>
</feature>
<evidence type="ECO:0000313" key="2">
    <source>
        <dbReference type="EMBL" id="EMA01803.1"/>
    </source>
</evidence>
<keyword evidence="3" id="KW-1185">Reference proteome</keyword>
<evidence type="ECO:0000313" key="3">
    <source>
        <dbReference type="Proteomes" id="UP000011534"/>
    </source>
</evidence>
<dbReference type="EMBL" id="AOLQ01000065">
    <property type="protein sequence ID" value="EMA01803.1"/>
    <property type="molecule type" value="Genomic_DNA"/>
</dbReference>
<proteinExistence type="predicted"/>
<dbReference type="OrthoDB" id="241542at2157"/>
<organism evidence="2 3">
    <name type="scientific">Haloarcula vallismortis ATCC 29715</name>
    <dbReference type="NCBI Taxonomy" id="662477"/>
    <lineage>
        <taxon>Archaea</taxon>
        <taxon>Methanobacteriati</taxon>
        <taxon>Methanobacteriota</taxon>
        <taxon>Stenosarchaea group</taxon>
        <taxon>Halobacteria</taxon>
        <taxon>Halobacteriales</taxon>
        <taxon>Haloarculaceae</taxon>
        <taxon>Haloarcula</taxon>
    </lineage>
</organism>
<protein>
    <submittedName>
        <fullName evidence="2">Uncharacterized protein</fullName>
    </submittedName>
</protein>
<name>M0J0C3_HALVA</name>
<dbReference type="RefSeq" id="WP_004517839.1">
    <property type="nucleotide sequence ID" value="NZ_AOLQ01000065.1"/>
</dbReference>
<evidence type="ECO:0000256" key="1">
    <source>
        <dbReference type="SAM" id="MobiDB-lite"/>
    </source>
</evidence>
<sequence>MTDKPTESMSENTDSDGRTGDYEQKRDELNEGLLEAYAAGFAKAKEVYDIERGATDVRTLMQIEAITESHYYYWDGRTKPLTHWLRDQFDLDDDQLVTDGGQDLDDFTTPAEKHLEGETEVEFQCGVAASNHIDPSDPEYCDHEPETIELDEPAYIDENNRIHVPGRPVECPECGNPVEHEFNGVRVIFA</sequence>
<comment type="caution">
    <text evidence="2">The sequence shown here is derived from an EMBL/GenBank/DDBJ whole genome shotgun (WGS) entry which is preliminary data.</text>
</comment>
<gene>
    <name evidence="2" type="ORF">C437_15326</name>
</gene>
<reference evidence="2 3" key="1">
    <citation type="journal article" date="2014" name="PLoS Genet.">
        <title>Phylogenetically driven sequencing of extremely halophilic archaea reveals strategies for static and dynamic osmo-response.</title>
        <authorList>
            <person name="Becker E.A."/>
            <person name="Seitzer P.M."/>
            <person name="Tritt A."/>
            <person name="Larsen D."/>
            <person name="Krusor M."/>
            <person name="Yao A.I."/>
            <person name="Wu D."/>
            <person name="Madern D."/>
            <person name="Eisen J.A."/>
            <person name="Darling A.E."/>
            <person name="Facciotti M.T."/>
        </authorList>
    </citation>
    <scope>NUCLEOTIDE SEQUENCE [LARGE SCALE GENOMIC DNA]</scope>
    <source>
        <strain evidence="2 3">ATCC 29715</strain>
    </source>
</reference>
<accession>M0J0C3</accession>
<dbReference type="Proteomes" id="UP000011534">
    <property type="component" value="Unassembled WGS sequence"/>
</dbReference>
<dbReference type="PATRIC" id="fig|662477.6.peg.2985"/>
<feature type="region of interest" description="Disordered" evidence="1">
    <location>
        <begin position="1"/>
        <end position="27"/>
    </location>
</feature>